<dbReference type="InterPro" id="IPR058924">
    <property type="entry name" value="AGPR_dimerisation_dom"/>
</dbReference>
<evidence type="ECO:0000259" key="20">
    <source>
        <dbReference type="PROSITE" id="PS51731"/>
    </source>
</evidence>
<dbReference type="InterPro" id="IPR001048">
    <property type="entry name" value="Asp/Glu/Uridylate_kinase"/>
</dbReference>
<keyword evidence="10 17" id="KW-0418">Kinase</keyword>
<dbReference type="InterPro" id="IPR006855">
    <property type="entry name" value="Vertebrate-like_GNAT_dom"/>
</dbReference>
<dbReference type="CDD" id="cd04252">
    <property type="entry name" value="AAK_NAGK-fArgBP"/>
    <property type="match status" value="1"/>
</dbReference>
<dbReference type="CDD" id="cd24149">
    <property type="entry name" value="AGPR_N_ARG5_6_like"/>
    <property type="match status" value="1"/>
</dbReference>
<comment type="subcellular location">
    <subcellularLocation>
        <location evidence="1 17">Mitochondrion</location>
    </subcellularLocation>
</comment>
<keyword evidence="22" id="KW-1185">Reference proteome</keyword>
<dbReference type="PIRSF" id="PIRSF036440">
    <property type="entry name" value="ARG5-6"/>
    <property type="match status" value="1"/>
</dbReference>
<feature type="domain" description="N-acetyltransferase" evidence="20">
    <location>
        <begin position="352"/>
        <end position="505"/>
    </location>
</feature>
<keyword evidence="11 17" id="KW-0067">ATP-binding</keyword>
<keyword evidence="15 17" id="KW-0496">Mitochondrion</keyword>
<keyword evidence="7 17" id="KW-0028">Amino-acid biosynthesis</keyword>
<evidence type="ECO:0000256" key="5">
    <source>
        <dbReference type="ARBA" id="ARBA00007239"/>
    </source>
</evidence>
<evidence type="ECO:0000313" key="21">
    <source>
        <dbReference type="EMBL" id="KAJ6260868.1"/>
    </source>
</evidence>
<dbReference type="CDD" id="cd23936">
    <property type="entry name" value="AGPR_C_ARG5_6_like"/>
    <property type="match status" value="1"/>
</dbReference>
<dbReference type="FunFam" id="3.40.630.30:FF:000029">
    <property type="entry name" value="Bifunctional acetylglutamate kinase/N-acetyl-gamma-glutamyl-phosphate reductase"/>
    <property type="match status" value="1"/>
</dbReference>
<evidence type="ECO:0000256" key="15">
    <source>
        <dbReference type="ARBA" id="ARBA00023128"/>
    </source>
</evidence>
<dbReference type="InterPro" id="IPR023013">
    <property type="entry name" value="AGPR_AS"/>
</dbReference>
<keyword evidence="12 17" id="KW-0521">NADP</keyword>
<dbReference type="Gene3D" id="3.40.1160.10">
    <property type="entry name" value="Acetylglutamate kinase-like"/>
    <property type="match status" value="1"/>
</dbReference>
<dbReference type="PANTHER" id="PTHR23342:SF0">
    <property type="entry name" value="N-ACETYLGLUTAMATE SYNTHASE, MITOCHONDRIAL"/>
    <property type="match status" value="1"/>
</dbReference>
<evidence type="ECO:0000256" key="17">
    <source>
        <dbReference type="PIRNR" id="PIRNR036440"/>
    </source>
</evidence>
<accession>A0AAD6IY39</accession>
<sequence length="924" mass="100766">MALSAKAARAATRLAQRSLRSPALAANRNVLTRSALVSASSVFQRRPYTSPANLKTSTLETRNTVVQLLSNIGSKREVEQYLSHFTSVQSQQFAVIKVGGAIITEALPALASALAFLNHVGLYPVVVHGGGPQLNKMLEAAGVEPEYEGGIRITDAKTLAVARQCFLDENLKLVEALEALGVRARPIHSGVLTADYLDKDKYKFVGQITNVDKRPIEAAIAAGCLPILTSLAETPDGQTLNVNADVVAGELARSLQPLKIVFLSEKGGLVNGETHEKISTINLDEEYEELSRQWWFRYGTRLKVNEIKDLLEDLPRTSSVAIIAVEDLQRELFTDTGAGTLIRRGNKLTAKTSLSEFQDIGKLNEALQRDRAFAAAESPKAVVDQFLQKLESTPFKAYADEPLNALAIVHPASQAAEPAFLSKFVVTKHGWLSNVADNVFHNIKREFPKLIWVASTSDEYLTWFFDKADGSVMQGQNVIFWYGFDGGLEEAAAWLHSQGLNTAKTQQATTTTTVDPAAINSVTGIRQQVRAFSTFSRPRISSRSFNPRRQARGFATEAEAPLPGDTNPNPPLKRGENAKFQPKKVALVGARGYTGQALISLINKHPYLSLSHVSSRELAGQRLQGYDKADVHYSNLNVEEIRKMQENGEVDAWIMALPNGVCRPFVDAIVAGGGAGEAGSSIIVDLSADYRFDDSWTYGLPELIKRETIAQATRISNPGCYATAAQLAISPLIDNVDGSPTIFGVSGYSGAGTKPSPKNDVENLRDNLVAYSLTDHIHEREISRQLGVDVGFMPHVAVWFQGIHHTVNIPLKKQMTSREIRNLFQDRYAGEKLVKVVGEAPSVKKISGKHGVEIGAFAVHSSGKRVVICATIDNLLKGAATQCLRESRSPVRALFETGDANGWFIVENMNLALGYNEFEGIPLD</sequence>
<keyword evidence="6 17" id="KW-0055">Arginine biosynthesis</keyword>
<dbReference type="Pfam" id="PF04768">
    <property type="entry name" value="NAT"/>
    <property type="match status" value="1"/>
</dbReference>
<keyword evidence="16 17" id="KW-0511">Multifunctional enzyme</keyword>
<dbReference type="SMART" id="SM00859">
    <property type="entry name" value="Semialdhyde_dh"/>
    <property type="match status" value="1"/>
</dbReference>
<gene>
    <name evidence="21" type="ORF">Dda_3529</name>
</gene>
<evidence type="ECO:0000256" key="13">
    <source>
        <dbReference type="ARBA" id="ARBA00022946"/>
    </source>
</evidence>
<evidence type="ECO:0000256" key="19">
    <source>
        <dbReference type="SAM" id="MobiDB-lite"/>
    </source>
</evidence>
<dbReference type="FunFam" id="3.30.360.10:FF:000019">
    <property type="entry name" value="Bifunctional acetylglutamate kinase/N-acetyl-gamma-glutamyl-phosphate reductase"/>
    <property type="match status" value="1"/>
</dbReference>
<dbReference type="InterPro" id="IPR000534">
    <property type="entry name" value="Semialdehyde_DH_NAD-bd"/>
</dbReference>
<reference evidence="21" key="1">
    <citation type="submission" date="2023-01" db="EMBL/GenBank/DDBJ databases">
        <title>The chitinases involved in constricting ring structure development in the nematode-trapping fungus Drechslerella dactyloides.</title>
        <authorList>
            <person name="Wang R."/>
            <person name="Zhang L."/>
            <person name="Tang P."/>
            <person name="Li S."/>
            <person name="Liang L."/>
        </authorList>
    </citation>
    <scope>NUCLEOTIDE SEQUENCE</scope>
    <source>
        <strain evidence="21">YMF1.00031</strain>
    </source>
</reference>
<evidence type="ECO:0000256" key="18">
    <source>
        <dbReference type="PROSITE-ProRule" id="PRU10010"/>
    </source>
</evidence>
<evidence type="ECO:0000256" key="8">
    <source>
        <dbReference type="ARBA" id="ARBA00022679"/>
    </source>
</evidence>
<evidence type="ECO:0000313" key="22">
    <source>
        <dbReference type="Proteomes" id="UP001221413"/>
    </source>
</evidence>
<dbReference type="AlphaFoldDB" id="A0AAD6IY39"/>
<comment type="similarity">
    <text evidence="5 17">In the C-terminal section; belongs to the NAGSA dehydrogenase family.</text>
</comment>
<dbReference type="SUPFAM" id="SSF51735">
    <property type="entry name" value="NAD(P)-binding Rossmann-fold domains"/>
    <property type="match status" value="1"/>
</dbReference>
<evidence type="ECO:0000256" key="4">
    <source>
        <dbReference type="ARBA" id="ARBA00006830"/>
    </source>
</evidence>
<dbReference type="Proteomes" id="UP001221413">
    <property type="component" value="Unassembled WGS sequence"/>
</dbReference>
<dbReference type="NCBIfam" id="TIGR01850">
    <property type="entry name" value="argC"/>
    <property type="match status" value="1"/>
</dbReference>
<evidence type="ECO:0000256" key="16">
    <source>
        <dbReference type="ARBA" id="ARBA00023268"/>
    </source>
</evidence>
<dbReference type="GO" id="GO:0006526">
    <property type="term" value="P:L-arginine biosynthetic process"/>
    <property type="evidence" value="ECO:0007669"/>
    <property type="project" value="UniProtKB-UniRule"/>
</dbReference>
<dbReference type="Gene3D" id="3.40.630.30">
    <property type="match status" value="1"/>
</dbReference>
<dbReference type="InterPro" id="IPR036393">
    <property type="entry name" value="AceGlu_kinase-like_sf"/>
</dbReference>
<dbReference type="CDD" id="cd04263">
    <property type="entry name" value="DUF619-NAGK-FABP"/>
    <property type="match status" value="1"/>
</dbReference>
<dbReference type="GO" id="GO:0005759">
    <property type="term" value="C:mitochondrial matrix"/>
    <property type="evidence" value="ECO:0007669"/>
    <property type="project" value="TreeGrafter"/>
</dbReference>
<comment type="similarity">
    <text evidence="4 17">In the N-terminal section; belongs to the acetylglutamate kinase family.</text>
</comment>
<dbReference type="NCBIfam" id="TIGR00761">
    <property type="entry name" value="argB"/>
    <property type="match status" value="1"/>
</dbReference>
<dbReference type="InterPro" id="IPR004662">
    <property type="entry name" value="AcgluKinase_fam"/>
</dbReference>
<comment type="caution">
    <text evidence="21">The sequence shown here is derived from an EMBL/GenBank/DDBJ whole genome shotgun (WGS) entry which is preliminary data.</text>
</comment>
<dbReference type="Gene3D" id="3.30.360.10">
    <property type="entry name" value="Dihydrodipicolinate Reductase, domain 2"/>
    <property type="match status" value="1"/>
</dbReference>
<dbReference type="Pfam" id="PF22698">
    <property type="entry name" value="Semialdhyde_dhC_1"/>
    <property type="match status" value="1"/>
</dbReference>
<evidence type="ECO:0000256" key="9">
    <source>
        <dbReference type="ARBA" id="ARBA00022741"/>
    </source>
</evidence>
<dbReference type="Pfam" id="PF00696">
    <property type="entry name" value="AA_kinase"/>
    <property type="match status" value="1"/>
</dbReference>
<keyword evidence="9 17" id="KW-0547">Nucleotide-binding</keyword>
<dbReference type="GO" id="GO:0003991">
    <property type="term" value="F:acetylglutamate kinase activity"/>
    <property type="evidence" value="ECO:0007669"/>
    <property type="project" value="InterPro"/>
</dbReference>
<dbReference type="SUPFAM" id="SSF53633">
    <property type="entry name" value="Carbamate kinase-like"/>
    <property type="match status" value="1"/>
</dbReference>
<dbReference type="PROSITE" id="PS01224">
    <property type="entry name" value="ARGC"/>
    <property type="match status" value="1"/>
</dbReference>
<name>A0AAD6IY39_DREDA</name>
<dbReference type="PANTHER" id="PTHR23342">
    <property type="entry name" value="N-ACETYLGLUTAMATE SYNTHASE"/>
    <property type="match status" value="1"/>
</dbReference>
<evidence type="ECO:0000256" key="14">
    <source>
        <dbReference type="ARBA" id="ARBA00023002"/>
    </source>
</evidence>
<feature type="active site" evidence="18">
    <location>
        <position position="720"/>
    </location>
</feature>
<dbReference type="GO" id="GO:0005524">
    <property type="term" value="F:ATP binding"/>
    <property type="evidence" value="ECO:0007669"/>
    <property type="project" value="UniProtKB-UniRule"/>
</dbReference>
<evidence type="ECO:0000256" key="7">
    <source>
        <dbReference type="ARBA" id="ARBA00022605"/>
    </source>
</evidence>
<evidence type="ECO:0000256" key="3">
    <source>
        <dbReference type="ARBA" id="ARBA00004862"/>
    </source>
</evidence>
<comment type="pathway">
    <text evidence="3 17">Amino-acid biosynthesis; L-arginine biosynthesis; N(2)-acetyl-L-ornithine from L-glutamate: step 3/4.</text>
</comment>
<keyword evidence="14 17" id="KW-0560">Oxidoreductase</keyword>
<organism evidence="21 22">
    <name type="scientific">Drechslerella dactyloides</name>
    <name type="common">Nematode-trapping fungus</name>
    <name type="synonym">Arthrobotrys dactyloides</name>
    <dbReference type="NCBI Taxonomy" id="74499"/>
    <lineage>
        <taxon>Eukaryota</taxon>
        <taxon>Fungi</taxon>
        <taxon>Dikarya</taxon>
        <taxon>Ascomycota</taxon>
        <taxon>Pezizomycotina</taxon>
        <taxon>Orbiliomycetes</taxon>
        <taxon>Orbiliales</taxon>
        <taxon>Orbiliaceae</taxon>
        <taxon>Drechslerella</taxon>
    </lineage>
</organism>
<evidence type="ECO:0000256" key="12">
    <source>
        <dbReference type="ARBA" id="ARBA00022857"/>
    </source>
</evidence>
<dbReference type="HAMAP" id="MF_00150">
    <property type="entry name" value="ArgC_type1"/>
    <property type="match status" value="1"/>
</dbReference>
<evidence type="ECO:0000256" key="2">
    <source>
        <dbReference type="ARBA" id="ARBA00004828"/>
    </source>
</evidence>
<dbReference type="InterPro" id="IPR041734">
    <property type="entry name" value="NAGK-fArgBP"/>
</dbReference>
<keyword evidence="13" id="KW-0809">Transit peptide</keyword>
<dbReference type="InterPro" id="IPR000706">
    <property type="entry name" value="AGPR_type-1"/>
</dbReference>
<dbReference type="PROSITE" id="PS51731">
    <property type="entry name" value="GNAT_NAGS"/>
    <property type="match status" value="1"/>
</dbReference>
<dbReference type="FunFam" id="3.40.1160.10:FF:000011">
    <property type="entry name" value="N-acetyl-gamma-glutamyl-phosphate reductase, variant"/>
    <property type="match status" value="1"/>
</dbReference>
<dbReference type="GO" id="GO:0051287">
    <property type="term" value="F:NAD binding"/>
    <property type="evidence" value="ECO:0007669"/>
    <property type="project" value="UniProtKB-UniRule"/>
</dbReference>
<evidence type="ECO:0000256" key="11">
    <source>
        <dbReference type="ARBA" id="ARBA00022840"/>
    </source>
</evidence>
<comment type="pathway">
    <text evidence="2 17">Amino-acid biosynthesis; L-arginine biosynthesis; N(2)-acetyl-L-ornithine from L-glutamate: step 2/4.</text>
</comment>
<dbReference type="GO" id="GO:0070401">
    <property type="term" value="F:NADP+ binding"/>
    <property type="evidence" value="ECO:0007669"/>
    <property type="project" value="InterPro"/>
</dbReference>
<dbReference type="Gene3D" id="3.40.50.720">
    <property type="entry name" value="NAD(P)-binding Rossmann-like Domain"/>
    <property type="match status" value="1"/>
</dbReference>
<dbReference type="EMBL" id="JAQGDS010000004">
    <property type="protein sequence ID" value="KAJ6260868.1"/>
    <property type="molecule type" value="Genomic_DNA"/>
</dbReference>
<evidence type="ECO:0000256" key="6">
    <source>
        <dbReference type="ARBA" id="ARBA00022571"/>
    </source>
</evidence>
<proteinExistence type="inferred from homology"/>
<dbReference type="InterPro" id="IPR036291">
    <property type="entry name" value="NAD(P)-bd_dom_sf"/>
</dbReference>
<dbReference type="InterPro" id="IPR011241">
    <property type="entry name" value="NAGK/NAGSA"/>
</dbReference>
<dbReference type="GO" id="GO:0003942">
    <property type="term" value="F:N-acetyl-gamma-glutamyl-phosphate reductase activity"/>
    <property type="evidence" value="ECO:0007669"/>
    <property type="project" value="UniProtKB-UniRule"/>
</dbReference>
<dbReference type="Pfam" id="PF01118">
    <property type="entry name" value="Semialdhyde_dh"/>
    <property type="match status" value="1"/>
</dbReference>
<keyword evidence="8 17" id="KW-0808">Transferase</keyword>
<evidence type="ECO:0000256" key="10">
    <source>
        <dbReference type="ARBA" id="ARBA00022777"/>
    </source>
</evidence>
<protein>
    <recommendedName>
        <fullName evidence="20">N-acetyltransferase domain-containing protein</fullName>
    </recommendedName>
</protein>
<evidence type="ECO:0000256" key="1">
    <source>
        <dbReference type="ARBA" id="ARBA00004173"/>
    </source>
</evidence>
<feature type="region of interest" description="Disordered" evidence="19">
    <location>
        <begin position="548"/>
        <end position="578"/>
    </location>
</feature>
<dbReference type="SUPFAM" id="SSF55347">
    <property type="entry name" value="Glyceraldehyde-3-phosphate dehydrogenase-like, C-terminal domain"/>
    <property type="match status" value="1"/>
</dbReference>